<evidence type="ECO:0000256" key="1">
    <source>
        <dbReference type="SAM" id="MobiDB-lite"/>
    </source>
</evidence>
<dbReference type="EMBL" id="JADCNL010000010">
    <property type="protein sequence ID" value="KAG0463843.1"/>
    <property type="molecule type" value="Genomic_DNA"/>
</dbReference>
<feature type="region of interest" description="Disordered" evidence="1">
    <location>
        <begin position="179"/>
        <end position="208"/>
    </location>
</feature>
<accession>A0A835Q366</accession>
<feature type="compositionally biased region" description="Polar residues" evidence="1">
    <location>
        <begin position="99"/>
        <end position="122"/>
    </location>
</feature>
<sequence length="208" mass="23423">MFDSCDSLMSFNPMLEPLDELSSKSIANYEQLRTSKKAEIKCIFPCEPTYEEDDEIIESRIRAFVDEKLSAIPEEFDRNARDEYGAGINELCSKSTKPSLNKITGNSNSKCAQTQTNGSPKGSKSGLERNSVLQEIPSVQLNEWGGGLLQGCQLEADSPRLKKWREELDQELEKQREIRQASGIGKISPLHRCGSRRQDRMLFMSPGK</sequence>
<proteinExistence type="predicted"/>
<evidence type="ECO:0000313" key="3">
    <source>
        <dbReference type="Proteomes" id="UP000636800"/>
    </source>
</evidence>
<evidence type="ECO:0000313" key="2">
    <source>
        <dbReference type="EMBL" id="KAG0463843.1"/>
    </source>
</evidence>
<dbReference type="AlphaFoldDB" id="A0A835Q366"/>
<gene>
    <name evidence="2" type="ORF">HPP92_019912</name>
</gene>
<keyword evidence="3" id="KW-1185">Reference proteome</keyword>
<protein>
    <submittedName>
        <fullName evidence="2">Uncharacterized protein</fullName>
    </submittedName>
</protein>
<dbReference type="Proteomes" id="UP000636800">
    <property type="component" value="Chromosome 10"/>
</dbReference>
<comment type="caution">
    <text evidence="2">The sequence shown here is derived from an EMBL/GenBank/DDBJ whole genome shotgun (WGS) entry which is preliminary data.</text>
</comment>
<dbReference type="OrthoDB" id="1666814at2759"/>
<name>A0A835Q366_VANPL</name>
<reference evidence="2 3" key="1">
    <citation type="journal article" date="2020" name="Nat. Food">
        <title>A phased Vanilla planifolia genome enables genetic improvement of flavour and production.</title>
        <authorList>
            <person name="Hasing T."/>
            <person name="Tang H."/>
            <person name="Brym M."/>
            <person name="Khazi F."/>
            <person name="Huang T."/>
            <person name="Chambers A.H."/>
        </authorList>
    </citation>
    <scope>NUCLEOTIDE SEQUENCE [LARGE SCALE GENOMIC DNA]</scope>
    <source>
        <tissue evidence="2">Leaf</tissue>
    </source>
</reference>
<feature type="region of interest" description="Disordered" evidence="1">
    <location>
        <begin position="99"/>
        <end position="128"/>
    </location>
</feature>
<organism evidence="2 3">
    <name type="scientific">Vanilla planifolia</name>
    <name type="common">Vanilla</name>
    <dbReference type="NCBI Taxonomy" id="51239"/>
    <lineage>
        <taxon>Eukaryota</taxon>
        <taxon>Viridiplantae</taxon>
        <taxon>Streptophyta</taxon>
        <taxon>Embryophyta</taxon>
        <taxon>Tracheophyta</taxon>
        <taxon>Spermatophyta</taxon>
        <taxon>Magnoliopsida</taxon>
        <taxon>Liliopsida</taxon>
        <taxon>Asparagales</taxon>
        <taxon>Orchidaceae</taxon>
        <taxon>Vanilloideae</taxon>
        <taxon>Vanilleae</taxon>
        <taxon>Vanilla</taxon>
    </lineage>
</organism>